<proteinExistence type="predicted"/>
<feature type="transmembrane region" description="Helical" evidence="1">
    <location>
        <begin position="129"/>
        <end position="149"/>
    </location>
</feature>
<accession>A0A1N6RFR9</accession>
<gene>
    <name evidence="2" type="ORF">SAMN05421647_103301</name>
</gene>
<dbReference type="AlphaFoldDB" id="A0A1N6RFR9"/>
<protein>
    <submittedName>
        <fullName evidence="2">Uncharacterized protein</fullName>
    </submittedName>
</protein>
<keyword evidence="3" id="KW-1185">Reference proteome</keyword>
<evidence type="ECO:0000256" key="1">
    <source>
        <dbReference type="SAM" id="Phobius"/>
    </source>
</evidence>
<evidence type="ECO:0000313" key="3">
    <source>
        <dbReference type="Proteomes" id="UP000186895"/>
    </source>
</evidence>
<organism evidence="2 3">
    <name type="scientific">Marinobacterium stanieri</name>
    <dbReference type="NCBI Taxonomy" id="49186"/>
    <lineage>
        <taxon>Bacteria</taxon>
        <taxon>Pseudomonadati</taxon>
        <taxon>Pseudomonadota</taxon>
        <taxon>Gammaproteobacteria</taxon>
        <taxon>Oceanospirillales</taxon>
        <taxon>Oceanospirillaceae</taxon>
        <taxon>Marinobacterium</taxon>
    </lineage>
</organism>
<keyword evidence="1" id="KW-0812">Transmembrane</keyword>
<keyword evidence="1" id="KW-0472">Membrane</keyword>
<dbReference type="Proteomes" id="UP000186895">
    <property type="component" value="Unassembled WGS sequence"/>
</dbReference>
<reference evidence="3" key="1">
    <citation type="submission" date="2017-01" db="EMBL/GenBank/DDBJ databases">
        <authorList>
            <person name="Varghese N."/>
            <person name="Submissions S."/>
        </authorList>
    </citation>
    <scope>NUCLEOTIDE SEQUENCE [LARGE SCALE GENOMIC DNA]</scope>
    <source>
        <strain evidence="3">DSM 7027</strain>
    </source>
</reference>
<sequence length="254" mass="29029">MMKSLMRVLMVWALLVVAFSLAFLVIDGGSDSYQWLNQLIARLNISAIVTAPVAILVWLFGLRSARRERDRQKIQALIEQPFPQGEVVFSYLHNSRRAVLALIVLCPVILLLGVKLHEWSRLDQVEVGLWLMLALMFLTLLPTLWRALVNLRVALSGGFTVRVGGEYVQLPVYKHLKYHRASVPLAGLTFVSIMGKRTGVRSLCFGSSRDRYVLEERHSNEVDFMRMYRLIRQRALEIKKQQNNAHKSITQGDT</sequence>
<dbReference type="EMBL" id="FTMN01000003">
    <property type="protein sequence ID" value="SIQ27526.1"/>
    <property type="molecule type" value="Genomic_DNA"/>
</dbReference>
<dbReference type="RefSeq" id="WP_076462471.1">
    <property type="nucleotide sequence ID" value="NZ_FTMN01000003.1"/>
</dbReference>
<feature type="transmembrane region" description="Helical" evidence="1">
    <location>
        <begin position="40"/>
        <end position="62"/>
    </location>
</feature>
<keyword evidence="1" id="KW-1133">Transmembrane helix</keyword>
<feature type="transmembrane region" description="Helical" evidence="1">
    <location>
        <begin position="98"/>
        <end position="117"/>
    </location>
</feature>
<name>A0A1N6RFR9_9GAMM</name>
<evidence type="ECO:0000313" key="2">
    <source>
        <dbReference type="EMBL" id="SIQ27526.1"/>
    </source>
</evidence>
<dbReference type="STRING" id="49186.SAMN05421647_103301"/>